<accession>A0ABT5E382</accession>
<dbReference type="Pfam" id="PF12867">
    <property type="entry name" value="DinB_2"/>
    <property type="match status" value="1"/>
</dbReference>
<dbReference type="InterPro" id="IPR034660">
    <property type="entry name" value="DinB/YfiT-like"/>
</dbReference>
<comment type="caution">
    <text evidence="2">The sequence shown here is derived from an EMBL/GenBank/DDBJ whole genome shotgun (WGS) entry which is preliminary data.</text>
</comment>
<evidence type="ECO:0000259" key="1">
    <source>
        <dbReference type="Pfam" id="PF12867"/>
    </source>
</evidence>
<name>A0ABT5E382_9BACT</name>
<proteinExistence type="predicted"/>
<evidence type="ECO:0000313" key="3">
    <source>
        <dbReference type="Proteomes" id="UP001221686"/>
    </source>
</evidence>
<sequence>MPTEARDILLRQLDTAWMLAQYHLDGLTTEECLWRPAHVGLHVHRAVDGRWRADWPEHEGYDIGPPSIAWLTWHIGFWWSMALDHSFGAATLMREDVAWPGDAESVRERLGRLQSSWRAAVEALDDDDLRSPQRTRWPFPDRPFADVLAWANVELMKNAAEIGYARFLYGVRAR</sequence>
<keyword evidence="3" id="KW-1185">Reference proteome</keyword>
<dbReference type="InterPro" id="IPR024775">
    <property type="entry name" value="DinB-like"/>
</dbReference>
<feature type="domain" description="DinB-like" evidence="1">
    <location>
        <begin position="12"/>
        <end position="162"/>
    </location>
</feature>
<evidence type="ECO:0000313" key="2">
    <source>
        <dbReference type="EMBL" id="MDC0720326.1"/>
    </source>
</evidence>
<dbReference type="SUPFAM" id="SSF109854">
    <property type="entry name" value="DinB/YfiT-like putative metalloenzymes"/>
    <property type="match status" value="1"/>
</dbReference>
<dbReference type="RefSeq" id="WP_272088834.1">
    <property type="nucleotide sequence ID" value="NZ_JAQNDL010000003.1"/>
</dbReference>
<gene>
    <name evidence="2" type="ORF">POL25_25725</name>
</gene>
<reference evidence="2 3" key="1">
    <citation type="submission" date="2022-11" db="EMBL/GenBank/DDBJ databases">
        <title>Minimal conservation of predation-associated metabolite biosynthetic gene clusters underscores biosynthetic potential of Myxococcota including descriptions for ten novel species: Archangium lansinium sp. nov., Myxococcus landrumus sp. nov., Nannocystis bai.</title>
        <authorList>
            <person name="Ahearne A."/>
            <person name="Stevens C."/>
            <person name="Dowd S."/>
        </authorList>
    </citation>
    <scope>NUCLEOTIDE SEQUENCE [LARGE SCALE GENOMIC DNA]</scope>
    <source>
        <strain evidence="2 3">BB15-2</strain>
    </source>
</reference>
<dbReference type="EMBL" id="JAQNDL010000003">
    <property type="protein sequence ID" value="MDC0720326.1"/>
    <property type="molecule type" value="Genomic_DNA"/>
</dbReference>
<protein>
    <submittedName>
        <fullName evidence="2">DinB family protein</fullName>
    </submittedName>
</protein>
<dbReference type="Proteomes" id="UP001221686">
    <property type="component" value="Unassembled WGS sequence"/>
</dbReference>
<organism evidence="2 3">
    <name type="scientific">Nannocystis bainbridge</name>
    <dbReference type="NCBI Taxonomy" id="2995303"/>
    <lineage>
        <taxon>Bacteria</taxon>
        <taxon>Pseudomonadati</taxon>
        <taxon>Myxococcota</taxon>
        <taxon>Polyangia</taxon>
        <taxon>Nannocystales</taxon>
        <taxon>Nannocystaceae</taxon>
        <taxon>Nannocystis</taxon>
    </lineage>
</organism>